<evidence type="ECO:0000313" key="1">
    <source>
        <dbReference type="EMBL" id="AKT39796.1"/>
    </source>
</evidence>
<dbReference type="EMBL" id="CP012159">
    <property type="protein sequence ID" value="AKT39796.1"/>
    <property type="molecule type" value="Genomic_DNA"/>
</dbReference>
<accession>A0A0K1EFZ8</accession>
<dbReference type="KEGG" id="ccro:CMC5_039470"/>
<evidence type="ECO:0000313" key="2">
    <source>
        <dbReference type="Proteomes" id="UP000067626"/>
    </source>
</evidence>
<sequence length="695" mass="78138">MIQFLYGPFREHLELRSGKDRLAFDGVRVPVAREEFEPHIRQYLAISDNRDKLLRALARDRLGVITPPDEQGLCHWITRELELGTLVLVRCRRPALGPLGGIEEAEPTEPVIEKHEKEEEKLQEWKLECKHHAAGKRPFFDRGTRIQVVPDMGKTKDTITVHWRDDYRPELPDALTVRTTGRPETRATKGGQSGGYTAYTGEVEYRGALHEMRFPFSPFWRALNETTTYTIEPGPRSIGVEVFNPRQFEIELKFPPLEKFKAGYKYSSSSSAIEGKSLGELSLVKKQTVKREFKASAQSWEPSSRKVSSVEASGSLKTVDSSTQSSVEVNLKAKAEQKSKFVDAIVIKRDRGALKINVLEILGGILKFVESVLKLVDTIKEYAPQVGWYFDLNLQVMQGGLGAEWYWKEWEDHRVFRYIDIKASLDLFALTFEIGIGVSAYSFKAQAFAQFSGSFGAEISGKKYKPDGLPGFSGNADRTFSVAVGARVEAGHVLKLKATMESALEVDFEIGINMPNRSHVFSIDGGIVWTGIQCKAEGSIGAFGIAGTKVWKGTLIPKSERMKFQWPSEEEYKPPFLSRNAIKAILVKVLSNGWDVRVFTTSGKTFVPDEQWSLDRITSKLADRIERDTAFHRTPQMVDALANAIRQDLDALGTRWGRDWIEASRFERYVDDAVDGYSLAKHLKQGASPLQTLTG</sequence>
<dbReference type="AlphaFoldDB" id="A0A0K1EFZ8"/>
<protein>
    <submittedName>
        <fullName evidence="1">Uncharacterized protein</fullName>
    </submittedName>
</protein>
<dbReference type="Proteomes" id="UP000067626">
    <property type="component" value="Chromosome"/>
</dbReference>
<reference evidence="1 2" key="1">
    <citation type="submission" date="2015-07" db="EMBL/GenBank/DDBJ databases">
        <title>Genome analysis of myxobacterium Chondromyces crocatus Cm c5 reveals a high potential for natural compound synthesis and the genetic basis for the loss of fruiting body formation.</title>
        <authorList>
            <person name="Zaburannyi N."/>
            <person name="Bunk B."/>
            <person name="Maier J."/>
            <person name="Overmann J."/>
            <person name="Mueller R."/>
        </authorList>
    </citation>
    <scope>NUCLEOTIDE SEQUENCE [LARGE SCALE GENOMIC DNA]</scope>
    <source>
        <strain evidence="1 2">Cm c5</strain>
    </source>
</reference>
<gene>
    <name evidence="1" type="ORF">CMC5_039470</name>
</gene>
<organism evidence="1 2">
    <name type="scientific">Chondromyces crocatus</name>
    <dbReference type="NCBI Taxonomy" id="52"/>
    <lineage>
        <taxon>Bacteria</taxon>
        <taxon>Pseudomonadati</taxon>
        <taxon>Myxococcota</taxon>
        <taxon>Polyangia</taxon>
        <taxon>Polyangiales</taxon>
        <taxon>Polyangiaceae</taxon>
        <taxon>Chondromyces</taxon>
    </lineage>
</organism>
<dbReference type="STRING" id="52.CMC5_039470"/>
<keyword evidence="2" id="KW-1185">Reference proteome</keyword>
<dbReference type="OrthoDB" id="5514772at2"/>
<proteinExistence type="predicted"/>
<name>A0A0K1EFZ8_CHOCO</name>
<dbReference type="RefSeq" id="WP_050431819.1">
    <property type="nucleotide sequence ID" value="NZ_CP012159.1"/>
</dbReference>